<evidence type="ECO:0000259" key="3">
    <source>
        <dbReference type="Pfam" id="PF13622"/>
    </source>
</evidence>
<gene>
    <name evidence="4" type="ORF">N0V87_000944</name>
</gene>
<dbReference type="PANTHER" id="PTHR11066">
    <property type="entry name" value="ACYL-COA THIOESTERASE"/>
    <property type="match status" value="1"/>
</dbReference>
<evidence type="ECO:0000256" key="1">
    <source>
        <dbReference type="ARBA" id="ARBA00006538"/>
    </source>
</evidence>
<keyword evidence="5" id="KW-1185">Reference proteome</keyword>
<accession>A0A9W9C3C5</accession>
<evidence type="ECO:0000256" key="2">
    <source>
        <dbReference type="ARBA" id="ARBA00022801"/>
    </source>
</evidence>
<organism evidence="4 5">
    <name type="scientific">Didymella glomerata</name>
    <dbReference type="NCBI Taxonomy" id="749621"/>
    <lineage>
        <taxon>Eukaryota</taxon>
        <taxon>Fungi</taxon>
        <taxon>Dikarya</taxon>
        <taxon>Ascomycota</taxon>
        <taxon>Pezizomycotina</taxon>
        <taxon>Dothideomycetes</taxon>
        <taxon>Pleosporomycetidae</taxon>
        <taxon>Pleosporales</taxon>
        <taxon>Pleosporineae</taxon>
        <taxon>Didymellaceae</taxon>
        <taxon>Didymella</taxon>
    </lineage>
</organism>
<dbReference type="InterPro" id="IPR042171">
    <property type="entry name" value="Acyl-CoA_hotdog"/>
</dbReference>
<keyword evidence="2" id="KW-0378">Hydrolase</keyword>
<dbReference type="EMBL" id="JAPEUV010000005">
    <property type="protein sequence ID" value="KAJ4342735.1"/>
    <property type="molecule type" value="Genomic_DNA"/>
</dbReference>
<proteinExistence type="inferred from homology"/>
<dbReference type="SUPFAM" id="SSF54637">
    <property type="entry name" value="Thioesterase/thiol ester dehydrase-isomerase"/>
    <property type="match status" value="2"/>
</dbReference>
<evidence type="ECO:0000313" key="4">
    <source>
        <dbReference type="EMBL" id="KAJ4342735.1"/>
    </source>
</evidence>
<dbReference type="PANTHER" id="PTHR11066:SF64">
    <property type="entry name" value="ACYL-COA THIOESTERASE (AFU_ORTHOLOGUE AFUA_1G12060)"/>
    <property type="match status" value="1"/>
</dbReference>
<dbReference type="AlphaFoldDB" id="A0A9W9C3C5"/>
<dbReference type="GO" id="GO:0009062">
    <property type="term" value="P:fatty acid catabolic process"/>
    <property type="evidence" value="ECO:0007669"/>
    <property type="project" value="TreeGrafter"/>
</dbReference>
<dbReference type="GO" id="GO:0047617">
    <property type="term" value="F:fatty acyl-CoA hydrolase activity"/>
    <property type="evidence" value="ECO:0007669"/>
    <property type="project" value="InterPro"/>
</dbReference>
<dbReference type="Pfam" id="PF13622">
    <property type="entry name" value="4HBT_3"/>
    <property type="match status" value="1"/>
</dbReference>
<dbReference type="GO" id="GO:0006637">
    <property type="term" value="P:acyl-CoA metabolic process"/>
    <property type="evidence" value="ECO:0007669"/>
    <property type="project" value="InterPro"/>
</dbReference>
<reference evidence="4" key="1">
    <citation type="submission" date="2022-10" db="EMBL/GenBank/DDBJ databases">
        <title>Tapping the CABI collections for fungal endophytes: first genome assemblies for Collariella, Neodidymelliopsis, Ascochyta clinopodiicola, Didymella pomorum, Didymosphaeria variabile, Neocosmospora piperis and Neocucurbitaria cava.</title>
        <authorList>
            <person name="Hill R."/>
        </authorList>
    </citation>
    <scope>NUCLEOTIDE SEQUENCE</scope>
    <source>
        <strain evidence="4">IMI 360193</strain>
    </source>
</reference>
<dbReference type="InterPro" id="IPR003703">
    <property type="entry name" value="Acyl_CoA_thio"/>
</dbReference>
<dbReference type="Gene3D" id="2.40.160.210">
    <property type="entry name" value="Acyl-CoA thioesterase, double hotdog domain"/>
    <property type="match status" value="1"/>
</dbReference>
<dbReference type="CDD" id="cd03444">
    <property type="entry name" value="Thioesterase_II_repeat1"/>
    <property type="match status" value="1"/>
</dbReference>
<dbReference type="InterPro" id="IPR029069">
    <property type="entry name" value="HotDog_dom_sf"/>
</dbReference>
<comment type="caution">
    <text evidence="4">The sequence shown here is derived from an EMBL/GenBank/DDBJ whole genome shotgun (WGS) entry which is preliminary data.</text>
</comment>
<sequence>MVVRPYFTADKAVLPFDKVIELETIDAWLFRSKVKAYSPTGGENGTYGGHVFAQAAWAAAQTVAEGLLIHVRSPNFQQAQHLNLPPRKNITGWFILGGKPNEHYIYKVDKIRDGYNYCTRSVTVVQDAGQTMFTCTCSFKREEASPFDVQEVIDLKKHYREALAGKENEPMLHDAAPSNDSEFFRETYMPKHPEHFNPIGGLHLRKADMSKYNKTRDSLDRRQLTFYTLRGSLPLAIAPFQPPKDGKFSITREANLHACAHLYASDRNSLFIVPNHLDRGREFTRMASLSHSVIFHVGVKDLIMPPEPRIDHPNADRTLWGGEKLSLCSLDGYEEKDRDADGRKWFVQEAWMTRATGGRGLHTSRMWDYERGMHIATTYQDGLIRFGDRKPRVNAKI</sequence>
<dbReference type="InterPro" id="IPR049449">
    <property type="entry name" value="TesB_ACOT8-like_N"/>
</dbReference>
<comment type="similarity">
    <text evidence="1">Belongs to the C/M/P thioester hydrolase family.</text>
</comment>
<evidence type="ECO:0000313" key="5">
    <source>
        <dbReference type="Proteomes" id="UP001140562"/>
    </source>
</evidence>
<name>A0A9W9C3C5_9PLEO</name>
<dbReference type="GO" id="GO:0005782">
    <property type="term" value="C:peroxisomal matrix"/>
    <property type="evidence" value="ECO:0007669"/>
    <property type="project" value="TreeGrafter"/>
</dbReference>
<feature type="domain" description="Acyl-CoA thioesterase-like N-terminal HotDog" evidence="3">
    <location>
        <begin position="43"/>
        <end position="139"/>
    </location>
</feature>
<dbReference type="Proteomes" id="UP001140562">
    <property type="component" value="Unassembled WGS sequence"/>
</dbReference>
<protein>
    <recommendedName>
        <fullName evidence="3">Acyl-CoA thioesterase-like N-terminal HotDog domain-containing protein</fullName>
    </recommendedName>
</protein>
<dbReference type="OrthoDB" id="68328at2759"/>